<comment type="similarity">
    <text evidence="1">Belongs to the peptidase C14B family.</text>
</comment>
<dbReference type="GO" id="GO:0006508">
    <property type="term" value="P:proteolysis"/>
    <property type="evidence" value="ECO:0007669"/>
    <property type="project" value="InterPro"/>
</dbReference>
<dbReference type="GO" id="GO:0005737">
    <property type="term" value="C:cytoplasm"/>
    <property type="evidence" value="ECO:0007669"/>
    <property type="project" value="TreeGrafter"/>
</dbReference>
<feature type="region of interest" description="Disordered" evidence="2">
    <location>
        <begin position="354"/>
        <end position="393"/>
    </location>
</feature>
<feature type="domain" description="Peptidase C14 caspase" evidence="3">
    <location>
        <begin position="3"/>
        <end position="312"/>
    </location>
</feature>
<evidence type="ECO:0000256" key="1">
    <source>
        <dbReference type="ARBA" id="ARBA00009005"/>
    </source>
</evidence>
<dbReference type="OrthoDB" id="3223806at2759"/>
<feature type="compositionally biased region" description="Polar residues" evidence="2">
    <location>
        <begin position="366"/>
        <end position="378"/>
    </location>
</feature>
<protein>
    <submittedName>
        <fullName evidence="4">AMC9 protein</fullName>
    </submittedName>
</protein>
<organism evidence="4 5">
    <name type="scientific">Symbiodinium natans</name>
    <dbReference type="NCBI Taxonomy" id="878477"/>
    <lineage>
        <taxon>Eukaryota</taxon>
        <taxon>Sar</taxon>
        <taxon>Alveolata</taxon>
        <taxon>Dinophyceae</taxon>
        <taxon>Suessiales</taxon>
        <taxon>Symbiodiniaceae</taxon>
        <taxon>Symbiodinium</taxon>
    </lineage>
</organism>
<evidence type="ECO:0000256" key="2">
    <source>
        <dbReference type="SAM" id="MobiDB-lite"/>
    </source>
</evidence>
<dbReference type="Gene3D" id="3.40.50.1460">
    <property type="match status" value="1"/>
</dbReference>
<evidence type="ECO:0000313" key="4">
    <source>
        <dbReference type="EMBL" id="CAE7028304.1"/>
    </source>
</evidence>
<evidence type="ECO:0000313" key="5">
    <source>
        <dbReference type="Proteomes" id="UP000604046"/>
    </source>
</evidence>
<gene>
    <name evidence="4" type="primary">AMC9</name>
    <name evidence="4" type="ORF">SNAT2548_LOCUS3405</name>
</gene>
<dbReference type="EMBL" id="CAJNDS010000207">
    <property type="protein sequence ID" value="CAE7028304.1"/>
    <property type="molecule type" value="Genomic_DNA"/>
</dbReference>
<comment type="caution">
    <text evidence="4">The sequence shown here is derived from an EMBL/GenBank/DDBJ whole genome shotgun (WGS) entry which is preliminary data.</text>
</comment>
<proteinExistence type="inferred from homology"/>
<keyword evidence="5" id="KW-1185">Reference proteome</keyword>
<feature type="region of interest" description="Disordered" evidence="2">
    <location>
        <begin position="446"/>
        <end position="472"/>
    </location>
</feature>
<dbReference type="PANTHER" id="PTHR48104">
    <property type="entry name" value="METACASPASE-4"/>
    <property type="match status" value="1"/>
</dbReference>
<dbReference type="GO" id="GO:0004197">
    <property type="term" value="F:cysteine-type endopeptidase activity"/>
    <property type="evidence" value="ECO:0007669"/>
    <property type="project" value="InterPro"/>
</dbReference>
<dbReference type="PANTHER" id="PTHR48104:SF30">
    <property type="entry name" value="METACASPASE-1"/>
    <property type="match status" value="1"/>
</dbReference>
<name>A0A812ICE9_9DINO</name>
<dbReference type="InterPro" id="IPR011600">
    <property type="entry name" value="Pept_C14_caspase"/>
</dbReference>
<accession>A0A812ICE9</accession>
<dbReference type="InterPro" id="IPR050452">
    <property type="entry name" value="Metacaspase"/>
</dbReference>
<dbReference type="Pfam" id="PF00656">
    <property type="entry name" value="Peptidase_C14"/>
    <property type="match status" value="1"/>
</dbReference>
<reference evidence="4" key="1">
    <citation type="submission" date="2021-02" db="EMBL/GenBank/DDBJ databases">
        <authorList>
            <person name="Dougan E. K."/>
            <person name="Rhodes N."/>
            <person name="Thang M."/>
            <person name="Chan C."/>
        </authorList>
    </citation>
    <scope>NUCLEOTIDE SEQUENCE</scope>
</reference>
<sequence length="549" mass="60000">MVKRAVLVACNYPCKAYGLAGCVNDAFAIAEQLEAKGFERENVLILHDTLPGRRREPQRDQSLRPTRVNILQSLQSMIRKTRSGDVCFFSFSGYGTQVCLDHHDPEGLDEAILPTDFQEGPDSGTCVVTCAELHDILGSAPAGSAVTLLMDCDHATSVVDISGTTSGELIEGVQVKNLCGLVGHSEKLAKAEHCRAVWMDDSARAVKARPRFQAVTQVCDHQSFFPTRHAMGRSTPTAFCISAAGHGQTALEIQVATQPDSWTTMQHGILSWCFVQALKELKSCDYLQLEKAMSMHMASLKRSLPTMDQTTLLTFAPPRSDPRTQVLEPPPQIAAAVRHKLIFSGTCKHIAQPPQPANTECFPGSTPASDRQPPSSAKEQPYAASQPRKKRCYVSRRKKRSSCCDAGLFSWESPQPESQPGQGGSWWGSLMAWLSPAQMAAADASIPACRPDASPKKALKASSRSDVLPSSHKVHPAVQVSEPVMCPQVRAYYQLPIREPPQVEYPTLLLRRLRPVQDTLGHAELRARAALPCAGEDFSHFAVDRLRGS</sequence>
<dbReference type="Proteomes" id="UP000604046">
    <property type="component" value="Unassembled WGS sequence"/>
</dbReference>
<dbReference type="AlphaFoldDB" id="A0A812ICE9"/>
<evidence type="ECO:0000259" key="3">
    <source>
        <dbReference type="Pfam" id="PF00656"/>
    </source>
</evidence>